<proteinExistence type="predicted"/>
<accession>A0A645CRF5</accession>
<comment type="caution">
    <text evidence="1">The sequence shown here is derived from an EMBL/GenBank/DDBJ whole genome shotgun (WGS) entry which is preliminary data.</text>
</comment>
<gene>
    <name evidence="1" type="ORF">SDC9_126511</name>
</gene>
<protein>
    <submittedName>
        <fullName evidence="1">Uncharacterized protein</fullName>
    </submittedName>
</protein>
<name>A0A645CRF5_9ZZZZ</name>
<evidence type="ECO:0000313" key="1">
    <source>
        <dbReference type="EMBL" id="MPM79474.1"/>
    </source>
</evidence>
<dbReference type="AlphaFoldDB" id="A0A645CRF5"/>
<dbReference type="EMBL" id="VSSQ01029367">
    <property type="protein sequence ID" value="MPM79474.1"/>
    <property type="molecule type" value="Genomic_DNA"/>
</dbReference>
<sequence>MGVPVKVGQGQLLQLVKEVSPQPVYPLLRQSDHHGGLTIGCRRAEQKNNQQLYEVHTQLADRGISPVKQIVDDDPAGKIGAGQVAKGGECQTQAHGNQQQLVVSEVAQQALNGLPGFLRLLKAAPGRGPGPASARPHLHGLAISCFRHYSRTPSC</sequence>
<reference evidence="1" key="1">
    <citation type="submission" date="2019-08" db="EMBL/GenBank/DDBJ databases">
        <authorList>
            <person name="Kucharzyk K."/>
            <person name="Murdoch R.W."/>
            <person name="Higgins S."/>
            <person name="Loffler F."/>
        </authorList>
    </citation>
    <scope>NUCLEOTIDE SEQUENCE</scope>
</reference>
<organism evidence="1">
    <name type="scientific">bioreactor metagenome</name>
    <dbReference type="NCBI Taxonomy" id="1076179"/>
    <lineage>
        <taxon>unclassified sequences</taxon>
        <taxon>metagenomes</taxon>
        <taxon>ecological metagenomes</taxon>
    </lineage>
</organism>